<evidence type="ECO:0000313" key="2">
    <source>
        <dbReference type="EMBL" id="EOB00681.1"/>
    </source>
</evidence>
<dbReference type="AlphaFoldDB" id="R0JT96"/>
<protein>
    <submittedName>
        <fullName evidence="2">Uncharacterized protein</fullName>
    </submittedName>
</protein>
<evidence type="ECO:0000256" key="1">
    <source>
        <dbReference type="SAM" id="MobiDB-lite"/>
    </source>
</evidence>
<evidence type="ECO:0000313" key="3">
    <source>
        <dbReference type="Proteomes" id="UP000296049"/>
    </source>
</evidence>
<accession>R0JT96</accession>
<gene>
    <name evidence="2" type="ORF">Anapl_02510</name>
</gene>
<feature type="region of interest" description="Disordered" evidence="1">
    <location>
        <begin position="58"/>
        <end position="92"/>
    </location>
</feature>
<dbReference type="Proteomes" id="UP000296049">
    <property type="component" value="Unassembled WGS sequence"/>
</dbReference>
<organism evidence="2 3">
    <name type="scientific">Anas platyrhynchos</name>
    <name type="common">Mallard</name>
    <name type="synonym">Anas boschas</name>
    <dbReference type="NCBI Taxonomy" id="8839"/>
    <lineage>
        <taxon>Eukaryota</taxon>
        <taxon>Metazoa</taxon>
        <taxon>Chordata</taxon>
        <taxon>Craniata</taxon>
        <taxon>Vertebrata</taxon>
        <taxon>Euteleostomi</taxon>
        <taxon>Archelosauria</taxon>
        <taxon>Archosauria</taxon>
        <taxon>Dinosauria</taxon>
        <taxon>Saurischia</taxon>
        <taxon>Theropoda</taxon>
        <taxon>Coelurosauria</taxon>
        <taxon>Aves</taxon>
        <taxon>Neognathae</taxon>
        <taxon>Galloanserae</taxon>
        <taxon>Anseriformes</taxon>
        <taxon>Anatidae</taxon>
        <taxon>Anatinae</taxon>
        <taxon>Anas</taxon>
    </lineage>
</organism>
<name>R0JT96_ANAPL</name>
<proteinExistence type="predicted"/>
<dbReference type="EMBL" id="KB743176">
    <property type="protein sequence ID" value="EOB00681.1"/>
    <property type="molecule type" value="Genomic_DNA"/>
</dbReference>
<sequence length="295" mass="31514">MPQSTRSFNGWRASIGTSHVAARSGVLPPVLAVIGKCRHPLGSFGLLLPISLVRGESSSFQSEMPDPKSWQRQALSVSPEENGGGAGRGLCRPDTARGFAGPRYGHLLGHQGNSKGSAAPGLYCFKRERFTSASTTGHDRAWGVRKPFKTVPVDFHAGPVCVALLQNCLCLLKLYFQRVLPRSILRRVLPVSPLPCRGAGAGPGTQGLALRGRSGRRSGASPAPCCDKRRACQAWCQAALGSSQLHKQGHRVVLWRLLSRRCRPLVVSLLSHGISGLWLSVPGDTVPSAPPSARN</sequence>
<reference evidence="3" key="1">
    <citation type="journal article" date="2013" name="Nat. Genet.">
        <title>The duck genome and transcriptome provide insight into an avian influenza virus reservoir species.</title>
        <authorList>
            <person name="Huang Y."/>
            <person name="Li Y."/>
            <person name="Burt D.W."/>
            <person name="Chen H."/>
            <person name="Zhang Y."/>
            <person name="Qian W."/>
            <person name="Kim H."/>
            <person name="Gan S."/>
            <person name="Zhao Y."/>
            <person name="Li J."/>
            <person name="Yi K."/>
            <person name="Feng H."/>
            <person name="Zhu P."/>
            <person name="Li B."/>
            <person name="Liu Q."/>
            <person name="Fairley S."/>
            <person name="Magor K.E."/>
            <person name="Du Z."/>
            <person name="Hu X."/>
            <person name="Goodman L."/>
            <person name="Tafer H."/>
            <person name="Vignal A."/>
            <person name="Lee T."/>
            <person name="Kim K.W."/>
            <person name="Sheng Z."/>
            <person name="An Y."/>
            <person name="Searle S."/>
            <person name="Herrero J."/>
            <person name="Groenen M.A."/>
            <person name="Crooijmans R.P."/>
            <person name="Faraut T."/>
            <person name="Cai Q."/>
            <person name="Webster R.G."/>
            <person name="Aldridge J.R."/>
            <person name="Warren W.C."/>
            <person name="Bartschat S."/>
            <person name="Kehr S."/>
            <person name="Marz M."/>
            <person name="Stadler P.F."/>
            <person name="Smith J."/>
            <person name="Kraus R.H."/>
            <person name="Zhao Y."/>
            <person name="Ren L."/>
            <person name="Fei J."/>
            <person name="Morisson M."/>
            <person name="Kaiser P."/>
            <person name="Griffin D.K."/>
            <person name="Rao M."/>
            <person name="Pitel F."/>
            <person name="Wang J."/>
            <person name="Li N."/>
        </authorList>
    </citation>
    <scope>NUCLEOTIDE SEQUENCE [LARGE SCALE GENOMIC DNA]</scope>
</reference>
<keyword evidence="3" id="KW-1185">Reference proteome</keyword>